<proteinExistence type="predicted"/>
<sequence length="530" mass="56459">MPNPASGAFRRPRLAFRTLPIEVPGAVVWRTLFSDATTPAIWLDSSSSDQQEGHHQGHGGAGRFSILCDASGPGAEYLRYTVGKPGEPGGNGGLFAHVARRVALGDTDLAVPEDWPCEFALGWVGAWGYELRHLIEPAHGVGSAQGAPDLPQAPDAALIFATRAVVIEHGVGTHLMVLTDEANPATAAEQQDWLDATDARLRDSVPAPSPRSDYRPMQPGRDVPFRFVQSKQRYLDNINRCLEYIAAGDSYEICLTNTAIGPSIADIVPLEATKATQATETAVPTERDPYLVAFERLRAVSPVPYGVFARFPGTSEGERDVRVLGASPERFLKVSAGGHVSAKPIKGTRPRATSPAADARIADELRGNPKDRAENLMIVDLLRNDIGRVCTTGSVQVPVIFDVETYSHVHQLVSTIEGQLAPGHSVVDLLVACFPGGSMTGAPKVRTMEIIAELEGMPRGLYSGAIGWLSPTGAGDLSITIRTLVDDGQRASFGVGGAIVADSDPEAEFEETLVKASALLDALGAYLEFS</sequence>
<dbReference type="InterPro" id="IPR005801">
    <property type="entry name" value="ADC_synthase"/>
</dbReference>
<dbReference type="InterPro" id="IPR015890">
    <property type="entry name" value="Chorismate_C"/>
</dbReference>
<gene>
    <name evidence="2" type="ORF">D3M95_02330</name>
</gene>
<comment type="caution">
    <text evidence="2">The sequence shown here is derived from an EMBL/GenBank/DDBJ whole genome shotgun (WGS) entry which is preliminary data.</text>
</comment>
<dbReference type="RefSeq" id="WP_119664318.1">
    <property type="nucleotide sequence ID" value="NZ_JAQPSN010000004.1"/>
</dbReference>
<keyword evidence="3" id="KW-1185">Reference proteome</keyword>
<dbReference type="PRINTS" id="PR00095">
    <property type="entry name" value="ANTSNTHASEI"/>
</dbReference>
<reference evidence="2 3" key="1">
    <citation type="submission" date="2018-09" db="EMBL/GenBank/DDBJ databases">
        <title>Optimization and identification of Corynebacterium falsenii FN1-14 from fish paste.</title>
        <authorList>
            <person name="Daroonpunt R."/>
            <person name="Tanasupawat S."/>
        </authorList>
    </citation>
    <scope>NUCLEOTIDE SEQUENCE [LARGE SCALE GENOMIC DNA]</scope>
    <source>
        <strain evidence="2 3">FN1-14</strain>
    </source>
</reference>
<evidence type="ECO:0000313" key="2">
    <source>
        <dbReference type="EMBL" id="RIX36149.1"/>
    </source>
</evidence>
<dbReference type="OrthoDB" id="3518032at2"/>
<organism evidence="2 3">
    <name type="scientific">Corynebacterium falsenii</name>
    <dbReference type="NCBI Taxonomy" id="108486"/>
    <lineage>
        <taxon>Bacteria</taxon>
        <taxon>Bacillati</taxon>
        <taxon>Actinomycetota</taxon>
        <taxon>Actinomycetes</taxon>
        <taxon>Mycobacteriales</taxon>
        <taxon>Corynebacteriaceae</taxon>
        <taxon>Corynebacterium</taxon>
    </lineage>
</organism>
<dbReference type="PANTHER" id="PTHR11236">
    <property type="entry name" value="AMINOBENZOATE/ANTHRANILATE SYNTHASE"/>
    <property type="match status" value="1"/>
</dbReference>
<dbReference type="InterPro" id="IPR019999">
    <property type="entry name" value="Anth_synth_I-like"/>
</dbReference>
<protein>
    <submittedName>
        <fullName evidence="2">Anthranilate synthase component I family protein</fullName>
    </submittedName>
</protein>
<dbReference type="STRING" id="1451189.CFAL_00160"/>
<evidence type="ECO:0000259" key="1">
    <source>
        <dbReference type="Pfam" id="PF00425"/>
    </source>
</evidence>
<dbReference type="GO" id="GO:0005737">
    <property type="term" value="C:cytoplasm"/>
    <property type="evidence" value="ECO:0007669"/>
    <property type="project" value="TreeGrafter"/>
</dbReference>
<dbReference type="AlphaFoldDB" id="A0A418Q8W0"/>
<dbReference type="EMBL" id="QXJK01000002">
    <property type="protein sequence ID" value="RIX36149.1"/>
    <property type="molecule type" value="Genomic_DNA"/>
</dbReference>
<dbReference type="Gene3D" id="3.60.120.10">
    <property type="entry name" value="Anthranilate synthase"/>
    <property type="match status" value="1"/>
</dbReference>
<feature type="domain" description="Chorismate-utilising enzyme C-terminal" evidence="1">
    <location>
        <begin position="231"/>
        <end position="515"/>
    </location>
</feature>
<dbReference type="GO" id="GO:0046820">
    <property type="term" value="F:4-amino-4-deoxychorismate synthase activity"/>
    <property type="evidence" value="ECO:0007669"/>
    <property type="project" value="TreeGrafter"/>
</dbReference>
<accession>A0A418Q8W0</accession>
<dbReference type="GO" id="GO:0008153">
    <property type="term" value="P:4-aminobenzoate biosynthetic process"/>
    <property type="evidence" value="ECO:0007669"/>
    <property type="project" value="TreeGrafter"/>
</dbReference>
<dbReference type="Pfam" id="PF00425">
    <property type="entry name" value="Chorismate_bind"/>
    <property type="match status" value="1"/>
</dbReference>
<dbReference type="GO" id="GO:0000162">
    <property type="term" value="P:L-tryptophan biosynthetic process"/>
    <property type="evidence" value="ECO:0007669"/>
    <property type="project" value="TreeGrafter"/>
</dbReference>
<dbReference type="Proteomes" id="UP000285278">
    <property type="component" value="Unassembled WGS sequence"/>
</dbReference>
<evidence type="ECO:0000313" key="3">
    <source>
        <dbReference type="Proteomes" id="UP000285278"/>
    </source>
</evidence>
<name>A0A418Q8W0_9CORY</name>
<dbReference type="SUPFAM" id="SSF56322">
    <property type="entry name" value="ADC synthase"/>
    <property type="match status" value="1"/>
</dbReference>
<dbReference type="PANTHER" id="PTHR11236:SF18">
    <property type="entry name" value="AMINODEOXYCHORISMATE SYNTHASE"/>
    <property type="match status" value="1"/>
</dbReference>